<feature type="transmembrane region" description="Helical" evidence="1">
    <location>
        <begin position="182"/>
        <end position="204"/>
    </location>
</feature>
<dbReference type="AlphaFoldDB" id="A0A5N6B9D4"/>
<feature type="transmembrane region" description="Helical" evidence="1">
    <location>
        <begin position="66"/>
        <end position="86"/>
    </location>
</feature>
<sequence length="550" mass="58056">MVVLLGAIGVGIASLLAPLLVRLGNAGTAGIALIAVLGLALGIAGLSFLGLGVAVHALLWPLDPLIVYWWATPLAVGGILRFLHLAEHNRRSVWRMAVAMNRYGPVIMGTAPAEFFWRVIGLLGGLAPLAAVVVSGLGFSLADRAPLAGAAVLVAVQAAWTDVCCLAIPERLARLTRLAGTALLRCGTFAVAAGPVGAACADLWSRGPTGVAGGFFLAAWVTLPWLLVELTARLDRTLPTPMRVAVTLIRAPLTSGFAAVALAALHPRPGLATAALLLAAAETATLAAGRGRAGPLYISYRSSVGFLTEDPDRARNMAGKWLRDSILNHPARPDLNLIRALAKRAALASRGDSTGDPAHRTGLDALCWVDLADRLLDLVDSEVSPHYPAKYRARLAHAVGNARAVVSWSRAIVLTRAAAPDEACRQWRDCATRRMLLRHPAHELFARAMVAILLVRLGRTADAARAFDRLQRAGTTVPVLRACVALAEAALTGDDPTLPAPRMTARALRSAWRGEPGGRLRSYWTAEESSLILSDQAGHLRTVSIATVAR</sequence>
<comment type="caution">
    <text evidence="2">The sequence shown here is derived from an EMBL/GenBank/DDBJ whole genome shotgun (WGS) entry which is preliminary data.</text>
</comment>
<dbReference type="EMBL" id="VDMA02000031">
    <property type="protein sequence ID" value="KAB8176800.1"/>
    <property type="molecule type" value="Genomic_DNA"/>
</dbReference>
<evidence type="ECO:0000313" key="3">
    <source>
        <dbReference type="Proteomes" id="UP000313066"/>
    </source>
</evidence>
<keyword evidence="1" id="KW-0812">Transmembrane</keyword>
<name>A0A5N6B9D4_9ACTN</name>
<reference evidence="2 3" key="1">
    <citation type="submission" date="2019-10" db="EMBL/GenBank/DDBJ databases">
        <title>Nonomuraea sp. nov., isolated from Phyllanthus amarus.</title>
        <authorList>
            <person name="Klykleung N."/>
            <person name="Tanasupawat S."/>
        </authorList>
    </citation>
    <scope>NUCLEOTIDE SEQUENCE [LARGE SCALE GENOMIC DNA]</scope>
    <source>
        <strain evidence="2 3">CR1-09</strain>
    </source>
</reference>
<protein>
    <submittedName>
        <fullName evidence="2">Uncharacterized protein</fullName>
    </submittedName>
</protein>
<feature type="transmembrane region" description="Helical" evidence="1">
    <location>
        <begin position="6"/>
        <end position="24"/>
    </location>
</feature>
<proteinExistence type="predicted"/>
<feature type="transmembrane region" description="Helical" evidence="1">
    <location>
        <begin position="210"/>
        <end position="232"/>
    </location>
</feature>
<feature type="transmembrane region" description="Helical" evidence="1">
    <location>
        <begin position="147"/>
        <end position="170"/>
    </location>
</feature>
<evidence type="ECO:0000313" key="2">
    <source>
        <dbReference type="EMBL" id="KAB8176800.1"/>
    </source>
</evidence>
<accession>A0A5N6B9D4</accession>
<feature type="transmembrane region" description="Helical" evidence="1">
    <location>
        <begin position="31"/>
        <end position="60"/>
    </location>
</feature>
<feature type="transmembrane region" description="Helical" evidence="1">
    <location>
        <begin position="115"/>
        <end position="141"/>
    </location>
</feature>
<feature type="transmembrane region" description="Helical" evidence="1">
    <location>
        <begin position="244"/>
        <end position="265"/>
    </location>
</feature>
<keyword evidence="1" id="KW-0472">Membrane</keyword>
<evidence type="ECO:0000256" key="1">
    <source>
        <dbReference type="SAM" id="Phobius"/>
    </source>
</evidence>
<dbReference type="RefSeq" id="WP_139580124.1">
    <property type="nucleotide sequence ID" value="NZ_VDMA02000031.1"/>
</dbReference>
<keyword evidence="1" id="KW-1133">Transmembrane helix</keyword>
<keyword evidence="3" id="KW-1185">Reference proteome</keyword>
<gene>
    <name evidence="2" type="ORF">FH610_038240</name>
</gene>
<dbReference type="Proteomes" id="UP000313066">
    <property type="component" value="Unassembled WGS sequence"/>
</dbReference>
<organism evidence="2 3">
    <name type="scientific">Microbispora catharanthi</name>
    <dbReference type="NCBI Taxonomy" id="1712871"/>
    <lineage>
        <taxon>Bacteria</taxon>
        <taxon>Bacillati</taxon>
        <taxon>Actinomycetota</taxon>
        <taxon>Actinomycetes</taxon>
        <taxon>Streptosporangiales</taxon>
        <taxon>Streptosporangiaceae</taxon>
        <taxon>Microbispora</taxon>
    </lineage>
</organism>